<dbReference type="SUPFAM" id="SSF101936">
    <property type="entry name" value="DNA-binding pseudobarrel domain"/>
    <property type="match status" value="1"/>
</dbReference>
<sequence length="146" mass="17381">MPTEMRKQIEDMHGYNLQLVIHKRLIEADMNEKGRLFFRIKKMFFDFLTPNEKELLNDANGVMEVKIVDEAQRVSPMFLTKGKIKDQDVYFFTTHWNSFVDKNCLKLGHLIQLWSFRRVRLVDIDNEIFTSDLYFALNTVDGRCIL</sequence>
<evidence type="ECO:0000256" key="3">
    <source>
        <dbReference type="ARBA" id="ARBA00023125"/>
    </source>
</evidence>
<evidence type="ECO:0000256" key="5">
    <source>
        <dbReference type="ARBA" id="ARBA00023242"/>
    </source>
</evidence>
<dbReference type="GeneID" id="111444454"/>
<protein>
    <submittedName>
        <fullName evidence="7">B3 domain-containing protein At2g31420-like</fullName>
    </submittedName>
</protein>
<dbReference type="PANTHER" id="PTHR31541">
    <property type="entry name" value="B3 DOMAIN PLANT PROTEIN-RELATED"/>
    <property type="match status" value="1"/>
</dbReference>
<dbReference type="GO" id="GO:0003677">
    <property type="term" value="F:DNA binding"/>
    <property type="evidence" value="ECO:0007669"/>
    <property type="project" value="UniProtKB-KW"/>
</dbReference>
<evidence type="ECO:0000313" key="6">
    <source>
        <dbReference type="Proteomes" id="UP000504609"/>
    </source>
</evidence>
<evidence type="ECO:0000256" key="2">
    <source>
        <dbReference type="ARBA" id="ARBA00023015"/>
    </source>
</evidence>
<keyword evidence="5" id="KW-0539">Nucleus</keyword>
<dbReference type="AlphaFoldDB" id="A0A6J1FDQ3"/>
<keyword evidence="6" id="KW-1185">Reference proteome</keyword>
<comment type="subcellular location">
    <subcellularLocation>
        <location evidence="1">Nucleus</location>
    </subcellularLocation>
</comment>
<accession>A0A6J1FDQ3</accession>
<name>A0A6J1FDQ3_CUCMO</name>
<dbReference type="Gene3D" id="2.40.330.10">
    <property type="entry name" value="DNA-binding pseudobarrel domain"/>
    <property type="match status" value="1"/>
</dbReference>
<dbReference type="RefSeq" id="XP_022938317.1">
    <property type="nucleotide sequence ID" value="XM_023082549.1"/>
</dbReference>
<dbReference type="KEGG" id="cmos:111444454"/>
<keyword evidence="3" id="KW-0238">DNA-binding</keyword>
<proteinExistence type="predicted"/>
<dbReference type="GO" id="GO:0005634">
    <property type="term" value="C:nucleus"/>
    <property type="evidence" value="ECO:0007669"/>
    <property type="project" value="UniProtKB-SubCell"/>
</dbReference>
<organism evidence="6 7">
    <name type="scientific">Cucurbita moschata</name>
    <name type="common">Winter crookneck squash</name>
    <name type="synonym">Cucurbita pepo var. moschata</name>
    <dbReference type="NCBI Taxonomy" id="3662"/>
    <lineage>
        <taxon>Eukaryota</taxon>
        <taxon>Viridiplantae</taxon>
        <taxon>Streptophyta</taxon>
        <taxon>Embryophyta</taxon>
        <taxon>Tracheophyta</taxon>
        <taxon>Spermatophyta</taxon>
        <taxon>Magnoliopsida</taxon>
        <taxon>eudicotyledons</taxon>
        <taxon>Gunneridae</taxon>
        <taxon>Pentapetalae</taxon>
        <taxon>rosids</taxon>
        <taxon>fabids</taxon>
        <taxon>Cucurbitales</taxon>
        <taxon>Cucurbitaceae</taxon>
        <taxon>Cucurbiteae</taxon>
        <taxon>Cucurbita</taxon>
    </lineage>
</organism>
<dbReference type="Proteomes" id="UP000504609">
    <property type="component" value="Unplaced"/>
</dbReference>
<keyword evidence="4" id="KW-0804">Transcription</keyword>
<gene>
    <name evidence="7" type="primary">LOC111444454</name>
</gene>
<dbReference type="InterPro" id="IPR015300">
    <property type="entry name" value="DNA-bd_pseudobarrel_sf"/>
</dbReference>
<dbReference type="PANTHER" id="PTHR31541:SF60">
    <property type="entry name" value="TF-B3 DOMAIN-CONTAINING PROTEIN"/>
    <property type="match status" value="1"/>
</dbReference>
<reference evidence="7" key="1">
    <citation type="submission" date="2025-08" db="UniProtKB">
        <authorList>
            <consortium name="RefSeq"/>
        </authorList>
    </citation>
    <scope>IDENTIFICATION</scope>
    <source>
        <tissue evidence="7">Young leaves</tissue>
    </source>
</reference>
<keyword evidence="2" id="KW-0805">Transcription regulation</keyword>
<dbReference type="InterPro" id="IPR005508">
    <property type="entry name" value="At2g31720-like"/>
</dbReference>
<dbReference type="Pfam" id="PF03754">
    <property type="entry name" value="At2g31720-like"/>
    <property type="match status" value="1"/>
</dbReference>
<evidence type="ECO:0000256" key="1">
    <source>
        <dbReference type="ARBA" id="ARBA00004123"/>
    </source>
</evidence>
<evidence type="ECO:0000256" key="4">
    <source>
        <dbReference type="ARBA" id="ARBA00023163"/>
    </source>
</evidence>
<evidence type="ECO:0000313" key="7">
    <source>
        <dbReference type="RefSeq" id="XP_022938317.1"/>
    </source>
</evidence>